<reference evidence="2" key="2">
    <citation type="journal article" date="2015" name="Data Brief">
        <title>Shoot transcriptome of the giant reed, Arundo donax.</title>
        <authorList>
            <person name="Barrero R.A."/>
            <person name="Guerrero F.D."/>
            <person name="Moolhuijzen P."/>
            <person name="Goolsby J.A."/>
            <person name="Tidwell J."/>
            <person name="Bellgard S.E."/>
            <person name="Bellgard M.I."/>
        </authorList>
    </citation>
    <scope>NUCLEOTIDE SEQUENCE</scope>
    <source>
        <tissue evidence="2">Shoot tissue taken approximately 20 cm above the soil surface</tissue>
    </source>
</reference>
<proteinExistence type="predicted"/>
<evidence type="ECO:0000256" key="1">
    <source>
        <dbReference type="SAM" id="MobiDB-lite"/>
    </source>
</evidence>
<feature type="region of interest" description="Disordered" evidence="1">
    <location>
        <begin position="146"/>
        <end position="165"/>
    </location>
</feature>
<evidence type="ECO:0000313" key="2">
    <source>
        <dbReference type="EMBL" id="JAD23886.1"/>
    </source>
</evidence>
<dbReference type="AlphaFoldDB" id="A0A0A8YCT0"/>
<organism evidence="2">
    <name type="scientific">Arundo donax</name>
    <name type="common">Giant reed</name>
    <name type="synonym">Donax arundinaceus</name>
    <dbReference type="NCBI Taxonomy" id="35708"/>
    <lineage>
        <taxon>Eukaryota</taxon>
        <taxon>Viridiplantae</taxon>
        <taxon>Streptophyta</taxon>
        <taxon>Embryophyta</taxon>
        <taxon>Tracheophyta</taxon>
        <taxon>Spermatophyta</taxon>
        <taxon>Magnoliopsida</taxon>
        <taxon>Liliopsida</taxon>
        <taxon>Poales</taxon>
        <taxon>Poaceae</taxon>
        <taxon>PACMAD clade</taxon>
        <taxon>Arundinoideae</taxon>
        <taxon>Arundineae</taxon>
        <taxon>Arundo</taxon>
    </lineage>
</organism>
<accession>A0A0A8YCT0</accession>
<sequence>MDPGKEVPDLNSVGIDEWFPEASGEAGLFVGGTASSSYAAMLGGAMGGETSAVAGGLAQKLFAGGVDDDVFGATDDVAASRGPPQCVARWPSCTARRMTLWAASGMPWQARKVRGLGTTKGHGAVGTLGRGAASALFDQALRRMTSRWQPSDTEQREARGVTGGRGAACRAPWGAAWLASSIAGSTRRVPLGQHDGRPGARRRGRLWVRHHVGAWSAWRTPWWRGLLPGGRPGGAVCGAACCATWSGAVCSI</sequence>
<protein>
    <submittedName>
        <fullName evidence="2">Uncharacterized protein</fullName>
    </submittedName>
</protein>
<dbReference type="EMBL" id="GBRH01274009">
    <property type="protein sequence ID" value="JAD23886.1"/>
    <property type="molecule type" value="Transcribed_RNA"/>
</dbReference>
<reference evidence="2" key="1">
    <citation type="submission" date="2014-09" db="EMBL/GenBank/DDBJ databases">
        <authorList>
            <person name="Magalhaes I.L.F."/>
            <person name="Oliveira U."/>
            <person name="Santos F.R."/>
            <person name="Vidigal T.H.D.A."/>
            <person name="Brescovit A.D."/>
            <person name="Santos A.J."/>
        </authorList>
    </citation>
    <scope>NUCLEOTIDE SEQUENCE</scope>
    <source>
        <tissue evidence="2">Shoot tissue taken approximately 20 cm above the soil surface</tissue>
    </source>
</reference>
<name>A0A0A8YCT0_ARUDO</name>